<dbReference type="InterPro" id="IPR008978">
    <property type="entry name" value="HSP20-like_chaperone"/>
</dbReference>
<dbReference type="Gene3D" id="2.60.40.790">
    <property type="match status" value="1"/>
</dbReference>
<comment type="caution">
    <text evidence="5">The sequence shown here is derived from an EMBL/GenBank/DDBJ whole genome shotgun (WGS) entry which is preliminary data.</text>
</comment>
<reference evidence="5" key="1">
    <citation type="journal article" date="2020" name="mSystems">
        <title>Genome- and Community-Level Interaction Insights into Carbon Utilization and Element Cycling Functions of Hydrothermarchaeota in Hydrothermal Sediment.</title>
        <authorList>
            <person name="Zhou Z."/>
            <person name="Liu Y."/>
            <person name="Xu W."/>
            <person name="Pan J."/>
            <person name="Luo Z.H."/>
            <person name="Li M."/>
        </authorList>
    </citation>
    <scope>NUCLEOTIDE SEQUENCE [LARGE SCALE GENOMIC DNA]</scope>
    <source>
        <strain evidence="5">SpSt-767</strain>
    </source>
</reference>
<evidence type="ECO:0000256" key="1">
    <source>
        <dbReference type="PROSITE-ProRule" id="PRU00285"/>
    </source>
</evidence>
<dbReference type="PROSITE" id="PS01031">
    <property type="entry name" value="SHSP"/>
    <property type="match status" value="1"/>
</dbReference>
<evidence type="ECO:0000259" key="4">
    <source>
        <dbReference type="PROSITE" id="PS51203"/>
    </source>
</evidence>
<evidence type="ECO:0000259" key="3">
    <source>
        <dbReference type="PROSITE" id="PS01031"/>
    </source>
</evidence>
<proteinExistence type="inferred from homology"/>
<comment type="similarity">
    <text evidence="1 2">Belongs to the small heat shock protein (HSP20) family.</text>
</comment>
<evidence type="ECO:0000313" key="5">
    <source>
        <dbReference type="EMBL" id="HHS29737.1"/>
    </source>
</evidence>
<feature type="domain" description="SHSP" evidence="3">
    <location>
        <begin position="33"/>
        <end position="145"/>
    </location>
</feature>
<feature type="domain" description="CS" evidence="4">
    <location>
        <begin position="37"/>
        <end position="140"/>
    </location>
</feature>
<dbReference type="InterPro" id="IPR007052">
    <property type="entry name" value="CS_dom"/>
</dbReference>
<accession>A0A7V6A3S3</accession>
<dbReference type="Pfam" id="PF00011">
    <property type="entry name" value="HSP20"/>
    <property type="match status" value="1"/>
</dbReference>
<dbReference type="AlphaFoldDB" id="A0A7V6A3S3"/>
<dbReference type="InterPro" id="IPR002068">
    <property type="entry name" value="A-crystallin/Hsp20_dom"/>
</dbReference>
<dbReference type="PANTHER" id="PTHR11527">
    <property type="entry name" value="HEAT-SHOCK PROTEIN 20 FAMILY MEMBER"/>
    <property type="match status" value="1"/>
</dbReference>
<dbReference type="EMBL" id="DTGR01000137">
    <property type="protein sequence ID" value="HHS29737.1"/>
    <property type="molecule type" value="Genomic_DNA"/>
</dbReference>
<dbReference type="InterPro" id="IPR031107">
    <property type="entry name" value="Small_HSP"/>
</dbReference>
<dbReference type="SUPFAM" id="SSF49764">
    <property type="entry name" value="HSP20-like chaperones"/>
    <property type="match status" value="1"/>
</dbReference>
<protein>
    <submittedName>
        <fullName evidence="5">Hsp20/alpha crystallin family protein</fullName>
    </submittedName>
</protein>
<sequence>MSPLFDFDPFREMEQLQRRMDRLFQTLWGEPPLWRAGVYPLVNISETKDHVFVRAELPGVKPENLEITLKNQNLVIRGERQITSEGEEVNYHRRERESGYFRRVVRLPVPVDSNQVEATMKDGILTVTLAKPEEVKPRQIQVKSA</sequence>
<name>A0A7V6A3S3_9BACT</name>
<evidence type="ECO:0000256" key="2">
    <source>
        <dbReference type="RuleBase" id="RU003616"/>
    </source>
</evidence>
<dbReference type="PROSITE" id="PS51203">
    <property type="entry name" value="CS"/>
    <property type="match status" value="1"/>
</dbReference>
<gene>
    <name evidence="5" type="ORF">ENV52_08565</name>
</gene>
<dbReference type="CDD" id="cd06464">
    <property type="entry name" value="ACD_sHsps-like"/>
    <property type="match status" value="1"/>
</dbReference>
<organism evidence="5">
    <name type="scientific">Desulfobacca acetoxidans</name>
    <dbReference type="NCBI Taxonomy" id="60893"/>
    <lineage>
        <taxon>Bacteria</taxon>
        <taxon>Pseudomonadati</taxon>
        <taxon>Thermodesulfobacteriota</taxon>
        <taxon>Desulfobaccia</taxon>
        <taxon>Desulfobaccales</taxon>
        <taxon>Desulfobaccaceae</taxon>
        <taxon>Desulfobacca</taxon>
    </lineage>
</organism>